<dbReference type="InterPro" id="IPR010131">
    <property type="entry name" value="MdtP/NodT-like"/>
</dbReference>
<dbReference type="RefSeq" id="WP_076346184.1">
    <property type="nucleotide sequence ID" value="NZ_CP019082.1"/>
</dbReference>
<protein>
    <submittedName>
        <fullName evidence="3">Cobalt-zinc-cadmium resistance protein CzcC</fullName>
    </submittedName>
</protein>
<reference evidence="4" key="1">
    <citation type="submission" date="2016-12" db="EMBL/GenBank/DDBJ databases">
        <title>Comparative genomics of four Isosphaeraceae planctomycetes: a common pool of plasmids and glycoside hydrolase genes.</title>
        <authorList>
            <person name="Ivanova A."/>
        </authorList>
    </citation>
    <scope>NUCLEOTIDE SEQUENCE [LARGE SCALE GENOMIC DNA]</scope>
    <source>
        <strain evidence="4">PX4</strain>
    </source>
</reference>
<dbReference type="Pfam" id="PF02321">
    <property type="entry name" value="OEP"/>
    <property type="match status" value="2"/>
</dbReference>
<proteinExistence type="inferred from homology"/>
<dbReference type="AlphaFoldDB" id="A0A1U7CQA5"/>
<dbReference type="KEGG" id="pbor:BSF38_02592"/>
<evidence type="ECO:0000313" key="4">
    <source>
        <dbReference type="Proteomes" id="UP000186309"/>
    </source>
</evidence>
<dbReference type="PANTHER" id="PTHR30203">
    <property type="entry name" value="OUTER MEMBRANE CATION EFFLUX PROTEIN"/>
    <property type="match status" value="1"/>
</dbReference>
<evidence type="ECO:0000313" key="3">
    <source>
        <dbReference type="EMBL" id="APW61088.1"/>
    </source>
</evidence>
<feature type="region of interest" description="Disordered" evidence="2">
    <location>
        <begin position="40"/>
        <end position="78"/>
    </location>
</feature>
<dbReference type="OrthoDB" id="9791261at2"/>
<accession>A0A1U7CQA5</accession>
<comment type="similarity">
    <text evidence="1">Belongs to the outer membrane factor (OMF) (TC 1.B.17) family.</text>
</comment>
<dbReference type="InterPro" id="IPR003423">
    <property type="entry name" value="OMP_efflux"/>
</dbReference>
<dbReference type="SUPFAM" id="SSF56954">
    <property type="entry name" value="Outer membrane efflux proteins (OEP)"/>
    <property type="match status" value="1"/>
</dbReference>
<dbReference type="Proteomes" id="UP000186309">
    <property type="component" value="Chromosome"/>
</dbReference>
<organism evidence="3 4">
    <name type="scientific">Paludisphaera borealis</name>
    <dbReference type="NCBI Taxonomy" id="1387353"/>
    <lineage>
        <taxon>Bacteria</taxon>
        <taxon>Pseudomonadati</taxon>
        <taxon>Planctomycetota</taxon>
        <taxon>Planctomycetia</taxon>
        <taxon>Isosphaerales</taxon>
        <taxon>Isosphaeraceae</taxon>
        <taxon>Paludisphaera</taxon>
    </lineage>
</organism>
<feature type="region of interest" description="Disordered" evidence="2">
    <location>
        <begin position="91"/>
        <end position="110"/>
    </location>
</feature>
<dbReference type="STRING" id="1387353.BSF38_02592"/>
<sequence length="543" mass="60808">MSGRSVWLAIVVACAAGCRAEVARAQVSLSDDIIAAAQAKNETEKRHHSSLGRSLGTAESPYRRKPGSTDINLGGAPPRRAVLPRLARLRTSTSAFSPPPQEPGRYEQGVAPSIERLPLPLRRGPSHNSEEDLAAYDEEGPPDGLTLDASIRRLIDVNRDLRVKALELPQAEADILTAGLRENPLVFYGTDDIAYGSYSPARSGEVEHGISLVLPIDYTGKRRRRVELAKKEQCVLRAQYQDAVRVAIDGLYTAYVDALVARQAIRAAEDSLRLIDELLKAHAAVASPTEKEREELDDLTVERDVTEMAVEDTYERYGKARQQLADLLELAPEEAESLELRGKILVPSPKPPPLDELIAMAKERRPDVVAHRIGVDRARAEWSQEKSERLSDAYFLYSPMNYLDRSQSQERSVNTWGAGVFVSVPLFNRNQGNVRRAEINVIQSQIEADVAEDRAVGEVRHAYKDLEHSLGDLERFEKATLPAIRRKRDRAQRRLNSGEIHPEDFLKVERETTSLVRFYRDTLTRQRRNMLKLNTAVGLRILP</sequence>
<gene>
    <name evidence="3" type="primary">czcC_2</name>
    <name evidence="3" type="ORF">BSF38_02592</name>
</gene>
<feature type="compositionally biased region" description="Acidic residues" evidence="2">
    <location>
        <begin position="131"/>
        <end position="141"/>
    </location>
</feature>
<dbReference type="GO" id="GO:0015562">
    <property type="term" value="F:efflux transmembrane transporter activity"/>
    <property type="evidence" value="ECO:0007669"/>
    <property type="project" value="InterPro"/>
</dbReference>
<dbReference type="PANTHER" id="PTHR30203:SF24">
    <property type="entry name" value="BLR4935 PROTEIN"/>
    <property type="match status" value="1"/>
</dbReference>
<evidence type="ECO:0000256" key="1">
    <source>
        <dbReference type="ARBA" id="ARBA00007613"/>
    </source>
</evidence>
<keyword evidence="4" id="KW-1185">Reference proteome</keyword>
<dbReference type="Gene3D" id="1.20.1600.10">
    <property type="entry name" value="Outer membrane efflux proteins (OEP)"/>
    <property type="match status" value="1"/>
</dbReference>
<evidence type="ECO:0000256" key="2">
    <source>
        <dbReference type="SAM" id="MobiDB-lite"/>
    </source>
</evidence>
<name>A0A1U7CQA5_9BACT</name>
<dbReference type="EMBL" id="CP019082">
    <property type="protein sequence ID" value="APW61088.1"/>
    <property type="molecule type" value="Genomic_DNA"/>
</dbReference>
<feature type="region of interest" description="Disordered" evidence="2">
    <location>
        <begin position="118"/>
        <end position="141"/>
    </location>
</feature>